<sequence>MQMINLQTVSASEIVSETLEERFENCVLNKEPFLPDTAIHYVSLRNGEDTDQSALVEERIKLQETADMILDEQMTVEQAWRVFGSTPEGEIFSKKFVKLAEEDKKEQEERGFKNLVVCLDKTNAIINSILNPNGTQYT</sequence>
<name>A0A0G0FVC2_9BACT</name>
<dbReference type="Proteomes" id="UP000034140">
    <property type="component" value="Unassembled WGS sequence"/>
</dbReference>
<protein>
    <submittedName>
        <fullName evidence="1">Uncharacterized protein</fullName>
    </submittedName>
</protein>
<evidence type="ECO:0000313" key="1">
    <source>
        <dbReference type="EMBL" id="KKP91245.1"/>
    </source>
</evidence>
<gene>
    <name evidence="1" type="ORF">UR96_C0033G0002</name>
</gene>
<dbReference type="AlphaFoldDB" id="A0A0G0FVC2"/>
<evidence type="ECO:0000313" key="2">
    <source>
        <dbReference type="Proteomes" id="UP000034140"/>
    </source>
</evidence>
<proteinExistence type="predicted"/>
<reference evidence="1 2" key="1">
    <citation type="journal article" date="2015" name="Nature">
        <title>rRNA introns, odd ribosomes, and small enigmatic genomes across a large radiation of phyla.</title>
        <authorList>
            <person name="Brown C.T."/>
            <person name="Hug L.A."/>
            <person name="Thomas B.C."/>
            <person name="Sharon I."/>
            <person name="Castelle C.J."/>
            <person name="Singh A."/>
            <person name="Wilkins M.J."/>
            <person name="Williams K.H."/>
            <person name="Banfield J.F."/>
        </authorList>
    </citation>
    <scope>NUCLEOTIDE SEQUENCE [LARGE SCALE GENOMIC DNA]</scope>
</reference>
<organism evidence="1 2">
    <name type="scientific">candidate division WS6 bacterium GW2011_GWC1_36_11</name>
    <dbReference type="NCBI Taxonomy" id="1619090"/>
    <lineage>
        <taxon>Bacteria</taxon>
        <taxon>Candidatus Dojkabacteria</taxon>
    </lineage>
</organism>
<accession>A0A0G0FVC2</accession>
<comment type="caution">
    <text evidence="1">The sequence shown here is derived from an EMBL/GenBank/DDBJ whole genome shotgun (WGS) entry which is preliminary data.</text>
</comment>
<dbReference type="EMBL" id="LBRE01000033">
    <property type="protein sequence ID" value="KKP91245.1"/>
    <property type="molecule type" value="Genomic_DNA"/>
</dbReference>